<evidence type="ECO:0000313" key="3">
    <source>
        <dbReference type="Proteomes" id="UP001180715"/>
    </source>
</evidence>
<feature type="transmembrane region" description="Helical" evidence="1">
    <location>
        <begin position="44"/>
        <end position="66"/>
    </location>
</feature>
<comment type="caution">
    <text evidence="2">The sequence shown here is derived from an EMBL/GenBank/DDBJ whole genome shotgun (WGS) entry which is preliminary data.</text>
</comment>
<dbReference type="EMBL" id="JAVDXX010000001">
    <property type="protein sequence ID" value="MDR7293133.1"/>
    <property type="molecule type" value="Genomic_DNA"/>
</dbReference>
<feature type="transmembrane region" description="Helical" evidence="1">
    <location>
        <begin position="12"/>
        <end position="32"/>
    </location>
</feature>
<evidence type="ECO:0000313" key="2">
    <source>
        <dbReference type="EMBL" id="MDR7293133.1"/>
    </source>
</evidence>
<sequence>MIRTRRHPRALVPIAGALLLITIIGAMLGGFASRTADLGGAWGLVSQALLALVAIGWGWAMLRWVLRPFFAWVNTHITLTNQRFFIQRGRSVQHIPLLYINGVWFKPTDRMPRAPGTLVVKVEGREATFRNVPDVAHVADSIRREAAAAHQYRVMVPYGL</sequence>
<evidence type="ECO:0000256" key="1">
    <source>
        <dbReference type="SAM" id="Phobius"/>
    </source>
</evidence>
<protein>
    <recommendedName>
        <fullName evidence="4">PH domain-containing protein</fullName>
    </recommendedName>
</protein>
<keyword evidence="1" id="KW-0472">Membrane</keyword>
<organism evidence="2 3">
    <name type="scientific">Pseudoglutamicibacter albus</name>
    <dbReference type="NCBI Taxonomy" id="98671"/>
    <lineage>
        <taxon>Bacteria</taxon>
        <taxon>Bacillati</taxon>
        <taxon>Actinomycetota</taxon>
        <taxon>Actinomycetes</taxon>
        <taxon>Micrococcales</taxon>
        <taxon>Micrococcaceae</taxon>
        <taxon>Pseudoglutamicibacter</taxon>
    </lineage>
</organism>
<dbReference type="Proteomes" id="UP001180715">
    <property type="component" value="Unassembled WGS sequence"/>
</dbReference>
<name>A0ABU1YXP3_9MICC</name>
<gene>
    <name evidence="2" type="ORF">J2S67_000401</name>
</gene>
<proteinExistence type="predicted"/>
<keyword evidence="3" id="KW-1185">Reference proteome</keyword>
<dbReference type="RefSeq" id="WP_141739870.1">
    <property type="nucleotide sequence ID" value="NZ_JAKRCW010000005.1"/>
</dbReference>
<evidence type="ECO:0008006" key="4">
    <source>
        <dbReference type="Google" id="ProtNLM"/>
    </source>
</evidence>
<reference evidence="2" key="1">
    <citation type="submission" date="2023-07" db="EMBL/GenBank/DDBJ databases">
        <title>Sequencing the genomes of 1000 actinobacteria strains.</title>
        <authorList>
            <person name="Klenk H.-P."/>
        </authorList>
    </citation>
    <scope>NUCLEOTIDE SEQUENCE</scope>
    <source>
        <strain evidence="2">DSM 13068</strain>
    </source>
</reference>
<keyword evidence="1" id="KW-1133">Transmembrane helix</keyword>
<accession>A0ABU1YXP3</accession>
<keyword evidence="1" id="KW-0812">Transmembrane</keyword>